<evidence type="ECO:0000256" key="3">
    <source>
        <dbReference type="ARBA" id="ARBA00022563"/>
    </source>
</evidence>
<dbReference type="InterPro" id="IPR017925">
    <property type="entry name" value="DHFR_CS"/>
</dbReference>
<reference evidence="7" key="1">
    <citation type="journal article" date="2020" name="Nature">
        <title>Giant virus diversity and host interactions through global metagenomics.</title>
        <authorList>
            <person name="Schulz F."/>
            <person name="Roux S."/>
            <person name="Paez-Espino D."/>
            <person name="Jungbluth S."/>
            <person name="Walsh D.A."/>
            <person name="Denef V.J."/>
            <person name="McMahon K.D."/>
            <person name="Konstantinidis K.T."/>
            <person name="Eloe-Fadrosh E.A."/>
            <person name="Kyrpides N.C."/>
            <person name="Woyke T."/>
        </authorList>
    </citation>
    <scope>NUCLEOTIDE SEQUENCE</scope>
    <source>
        <strain evidence="7">GVMAG-M-3300018868-6</strain>
    </source>
</reference>
<evidence type="ECO:0000259" key="6">
    <source>
        <dbReference type="PROSITE" id="PS51330"/>
    </source>
</evidence>
<dbReference type="PROSITE" id="PS51330">
    <property type="entry name" value="DHFR_2"/>
    <property type="match status" value="1"/>
</dbReference>
<dbReference type="SUPFAM" id="SSF53597">
    <property type="entry name" value="Dihydrofolate reductase-like"/>
    <property type="match status" value="1"/>
</dbReference>
<dbReference type="CDD" id="cd00209">
    <property type="entry name" value="DHFR"/>
    <property type="match status" value="1"/>
</dbReference>
<evidence type="ECO:0000256" key="5">
    <source>
        <dbReference type="ARBA" id="ARBA00023002"/>
    </source>
</evidence>
<dbReference type="EC" id="1.5.1.3" evidence="2"/>
<proteinExistence type="predicted"/>
<dbReference type="GO" id="GO:0046655">
    <property type="term" value="P:folic acid metabolic process"/>
    <property type="evidence" value="ECO:0007669"/>
    <property type="project" value="TreeGrafter"/>
</dbReference>
<feature type="domain" description="DHFR" evidence="6">
    <location>
        <begin position="2"/>
        <end position="180"/>
    </location>
</feature>
<organism evidence="7">
    <name type="scientific">viral metagenome</name>
    <dbReference type="NCBI Taxonomy" id="1070528"/>
    <lineage>
        <taxon>unclassified sequences</taxon>
        <taxon>metagenomes</taxon>
        <taxon>organismal metagenomes</taxon>
    </lineage>
</organism>
<dbReference type="Pfam" id="PF00186">
    <property type="entry name" value="DHFR_1"/>
    <property type="match status" value="1"/>
</dbReference>
<comment type="pathway">
    <text evidence="1">Cofactor biosynthesis; tetrahydrofolate biosynthesis; 5,6,7,8-tetrahydrofolate from 7,8-dihydrofolate: step 1/1.</text>
</comment>
<dbReference type="InterPro" id="IPR012259">
    <property type="entry name" value="DHFR"/>
</dbReference>
<dbReference type="PANTHER" id="PTHR48069:SF3">
    <property type="entry name" value="DIHYDROFOLATE REDUCTASE"/>
    <property type="match status" value="1"/>
</dbReference>
<dbReference type="PRINTS" id="PR00070">
    <property type="entry name" value="DHFR"/>
</dbReference>
<dbReference type="GO" id="GO:0046452">
    <property type="term" value="P:dihydrofolate metabolic process"/>
    <property type="evidence" value="ECO:0007669"/>
    <property type="project" value="TreeGrafter"/>
</dbReference>
<keyword evidence="3" id="KW-0554">One-carbon metabolism</keyword>
<dbReference type="PROSITE" id="PS00075">
    <property type="entry name" value="DHFR_1"/>
    <property type="match status" value="1"/>
</dbReference>
<sequence length="180" mass="20992">MSFKIIVAKDEKGGIGLNNQLPWNYKEDLKRFSTLTRGNGRNAIFMGRKTWDSLPSHPLVGRHNLILSRSTFSFSSSNTIHYDKDKISLFKDTEYVLDYIKEMFFEDVWIIGGEKLYEAFLNESELNKLVKEVYVTEVAGDYNCDVFFGELNPVQYEEISCESVGEKLKFKVYRNKYFTN</sequence>
<dbReference type="GO" id="GO:0006730">
    <property type="term" value="P:one-carbon metabolic process"/>
    <property type="evidence" value="ECO:0007669"/>
    <property type="project" value="UniProtKB-KW"/>
</dbReference>
<dbReference type="AlphaFoldDB" id="A0A6C0BTD8"/>
<evidence type="ECO:0000256" key="4">
    <source>
        <dbReference type="ARBA" id="ARBA00022857"/>
    </source>
</evidence>
<dbReference type="EMBL" id="MN739254">
    <property type="protein sequence ID" value="QHS95617.1"/>
    <property type="molecule type" value="Genomic_DNA"/>
</dbReference>
<dbReference type="Gene3D" id="3.40.430.10">
    <property type="entry name" value="Dihydrofolate Reductase, subunit A"/>
    <property type="match status" value="1"/>
</dbReference>
<name>A0A6C0BTD8_9ZZZZ</name>
<dbReference type="GO" id="GO:0004146">
    <property type="term" value="F:dihydrofolate reductase activity"/>
    <property type="evidence" value="ECO:0007669"/>
    <property type="project" value="UniProtKB-EC"/>
</dbReference>
<dbReference type="GO" id="GO:0046654">
    <property type="term" value="P:tetrahydrofolate biosynthetic process"/>
    <property type="evidence" value="ECO:0007669"/>
    <property type="project" value="InterPro"/>
</dbReference>
<keyword evidence="5" id="KW-0560">Oxidoreductase</keyword>
<accession>A0A6C0BTD8</accession>
<dbReference type="InterPro" id="IPR001796">
    <property type="entry name" value="DHFR_dom"/>
</dbReference>
<dbReference type="InterPro" id="IPR024072">
    <property type="entry name" value="DHFR-like_dom_sf"/>
</dbReference>
<keyword evidence="4" id="KW-0521">NADP</keyword>
<dbReference type="GO" id="GO:0050661">
    <property type="term" value="F:NADP binding"/>
    <property type="evidence" value="ECO:0007669"/>
    <property type="project" value="InterPro"/>
</dbReference>
<dbReference type="PANTHER" id="PTHR48069">
    <property type="entry name" value="DIHYDROFOLATE REDUCTASE"/>
    <property type="match status" value="1"/>
</dbReference>
<evidence type="ECO:0000256" key="1">
    <source>
        <dbReference type="ARBA" id="ARBA00004903"/>
    </source>
</evidence>
<evidence type="ECO:0000256" key="2">
    <source>
        <dbReference type="ARBA" id="ARBA00012856"/>
    </source>
</evidence>
<protein>
    <recommendedName>
        <fullName evidence="2">dihydrofolate reductase</fullName>
        <ecNumber evidence="2">1.5.1.3</ecNumber>
    </recommendedName>
</protein>
<evidence type="ECO:0000313" key="7">
    <source>
        <dbReference type="EMBL" id="QHS95617.1"/>
    </source>
</evidence>